<evidence type="ECO:0000256" key="2">
    <source>
        <dbReference type="ARBA" id="ARBA00012438"/>
    </source>
</evidence>
<dbReference type="GO" id="GO:0004673">
    <property type="term" value="F:protein histidine kinase activity"/>
    <property type="evidence" value="ECO:0007669"/>
    <property type="project" value="UniProtKB-EC"/>
</dbReference>
<dbReference type="Gene3D" id="3.30.565.10">
    <property type="entry name" value="Histidine kinase-like ATPase, C-terminal domain"/>
    <property type="match status" value="1"/>
</dbReference>
<dbReference type="GO" id="GO:0000160">
    <property type="term" value="P:phosphorelay signal transduction system"/>
    <property type="evidence" value="ECO:0007669"/>
    <property type="project" value="UniProtKB-KW"/>
</dbReference>
<keyword evidence="5" id="KW-0902">Two-component regulatory system</keyword>
<name>A0A4Q7M463_9MICO</name>
<evidence type="ECO:0000256" key="6">
    <source>
        <dbReference type="SAM" id="Phobius"/>
    </source>
</evidence>
<sequence>MRVRRGAWPPPAGVPWVAWSLVGLAVLAGGRLLLYPAAELLGVPANAFEPGLGAVQATAAHGAPALLAAGAVVGLRLVDRPPRERVSPVLLVAVGAAVGRVAILAALYQAPLVLDAWLVVEVAWFAALVACAAAAGLAVADLARRVRDLARTTGQLERRFAAVLTALEEEEVRVRREVSRELHGSLQHRLVVLEAELRAIAEELDRCGQSERAERIARVLHDLDEVRETDVRRLSHALFPAGADIGIDMAVLLLLERIPVSVLPTLEVDDEAVVLLSGPSTTLSTADRLLIVGAIEEALTNALRHGGARRIDVRLRLGATRSGARALVVEVVDDGVGLGASPPELHGLARIHERLALRGGWLELGPDEGGGARMTAMLPS</sequence>
<proteinExistence type="predicted"/>
<dbReference type="SUPFAM" id="SSF55874">
    <property type="entry name" value="ATPase domain of HSP90 chaperone/DNA topoisomerase II/histidine kinase"/>
    <property type="match status" value="1"/>
</dbReference>
<dbReference type="InterPro" id="IPR036890">
    <property type="entry name" value="HATPase_C_sf"/>
</dbReference>
<organism evidence="7 8">
    <name type="scientific">Xylanimonas ulmi</name>
    <dbReference type="NCBI Taxonomy" id="228973"/>
    <lineage>
        <taxon>Bacteria</taxon>
        <taxon>Bacillati</taxon>
        <taxon>Actinomycetota</taxon>
        <taxon>Actinomycetes</taxon>
        <taxon>Micrococcales</taxon>
        <taxon>Promicromonosporaceae</taxon>
        <taxon>Xylanimonas</taxon>
    </lineage>
</organism>
<evidence type="ECO:0000313" key="8">
    <source>
        <dbReference type="Proteomes" id="UP000293852"/>
    </source>
</evidence>
<comment type="caution">
    <text evidence="7">The sequence shown here is derived from an EMBL/GenBank/DDBJ whole genome shotgun (WGS) entry which is preliminary data.</text>
</comment>
<protein>
    <recommendedName>
        <fullName evidence="2">histidine kinase</fullName>
        <ecNumber evidence="2">2.7.13.3</ecNumber>
    </recommendedName>
</protein>
<dbReference type="PANTHER" id="PTHR24421:SF10">
    <property type="entry name" value="NITRATE_NITRITE SENSOR PROTEIN NARQ"/>
    <property type="match status" value="1"/>
</dbReference>
<keyword evidence="4 7" id="KW-0418">Kinase</keyword>
<gene>
    <name evidence="7" type="ORF">EV386_2676</name>
</gene>
<dbReference type="EMBL" id="SGWX01000001">
    <property type="protein sequence ID" value="RZS62344.1"/>
    <property type="molecule type" value="Genomic_DNA"/>
</dbReference>
<keyword evidence="8" id="KW-1185">Reference proteome</keyword>
<feature type="transmembrane region" description="Helical" evidence="6">
    <location>
        <begin position="89"/>
        <end position="110"/>
    </location>
</feature>
<dbReference type="AlphaFoldDB" id="A0A4Q7M463"/>
<feature type="transmembrane region" description="Helical" evidence="6">
    <location>
        <begin position="54"/>
        <end position="77"/>
    </location>
</feature>
<evidence type="ECO:0000256" key="3">
    <source>
        <dbReference type="ARBA" id="ARBA00022679"/>
    </source>
</evidence>
<keyword evidence="6" id="KW-1133">Transmembrane helix</keyword>
<comment type="catalytic activity">
    <reaction evidence="1">
        <text>ATP + protein L-histidine = ADP + protein N-phospho-L-histidine.</text>
        <dbReference type="EC" id="2.7.13.3"/>
    </reaction>
</comment>
<feature type="transmembrane region" description="Helical" evidence="6">
    <location>
        <begin position="12"/>
        <end position="34"/>
    </location>
</feature>
<dbReference type="Proteomes" id="UP000293852">
    <property type="component" value="Unassembled WGS sequence"/>
</dbReference>
<keyword evidence="3" id="KW-0808">Transferase</keyword>
<evidence type="ECO:0000256" key="1">
    <source>
        <dbReference type="ARBA" id="ARBA00000085"/>
    </source>
</evidence>
<feature type="transmembrane region" description="Helical" evidence="6">
    <location>
        <begin position="122"/>
        <end position="143"/>
    </location>
</feature>
<dbReference type="InterPro" id="IPR050482">
    <property type="entry name" value="Sensor_HK_TwoCompSys"/>
</dbReference>
<dbReference type="PANTHER" id="PTHR24421">
    <property type="entry name" value="NITRATE/NITRITE SENSOR PROTEIN NARX-RELATED"/>
    <property type="match status" value="1"/>
</dbReference>
<evidence type="ECO:0000256" key="4">
    <source>
        <dbReference type="ARBA" id="ARBA00022777"/>
    </source>
</evidence>
<evidence type="ECO:0000256" key="5">
    <source>
        <dbReference type="ARBA" id="ARBA00023012"/>
    </source>
</evidence>
<evidence type="ECO:0000313" key="7">
    <source>
        <dbReference type="EMBL" id="RZS62344.1"/>
    </source>
</evidence>
<keyword evidence="6" id="KW-0472">Membrane</keyword>
<dbReference type="EC" id="2.7.13.3" evidence="2"/>
<reference evidence="7 8" key="1">
    <citation type="submission" date="2019-02" db="EMBL/GenBank/DDBJ databases">
        <title>Sequencing the genomes of 1000 actinobacteria strains.</title>
        <authorList>
            <person name="Klenk H.-P."/>
        </authorList>
    </citation>
    <scope>NUCLEOTIDE SEQUENCE [LARGE SCALE GENOMIC DNA]</scope>
    <source>
        <strain evidence="7 8">DSM 16932</strain>
    </source>
</reference>
<keyword evidence="6" id="KW-0812">Transmembrane</keyword>
<accession>A0A4Q7M463</accession>